<dbReference type="Proteomes" id="UP000325295">
    <property type="component" value="Chromosome"/>
</dbReference>
<dbReference type="InterPro" id="IPR036390">
    <property type="entry name" value="WH_DNA-bd_sf"/>
</dbReference>
<dbReference type="SMART" id="SM00347">
    <property type="entry name" value="HTH_MARR"/>
    <property type="match status" value="1"/>
</dbReference>
<evidence type="ECO:0000313" key="6">
    <source>
        <dbReference type="Proteomes" id="UP000325295"/>
    </source>
</evidence>
<keyword evidence="1" id="KW-0805">Transcription regulation</keyword>
<dbReference type="PROSITE" id="PS01117">
    <property type="entry name" value="HTH_MARR_1"/>
    <property type="match status" value="1"/>
</dbReference>
<keyword evidence="2" id="KW-0238">DNA-binding</keyword>
<organism evidence="5 6">
    <name type="scientific">Paucilactobacillus nenjiangensis</name>
    <dbReference type="NCBI Taxonomy" id="1296540"/>
    <lineage>
        <taxon>Bacteria</taxon>
        <taxon>Bacillati</taxon>
        <taxon>Bacillota</taxon>
        <taxon>Bacilli</taxon>
        <taxon>Lactobacillales</taxon>
        <taxon>Lactobacillaceae</taxon>
        <taxon>Paucilactobacillus</taxon>
    </lineage>
</organism>
<dbReference type="KEGG" id="lnn:F0161_00625"/>
<evidence type="ECO:0000256" key="2">
    <source>
        <dbReference type="ARBA" id="ARBA00023125"/>
    </source>
</evidence>
<keyword evidence="3" id="KW-0804">Transcription</keyword>
<evidence type="ECO:0000313" key="5">
    <source>
        <dbReference type="EMBL" id="QER66515.1"/>
    </source>
</evidence>
<dbReference type="GO" id="GO:0003700">
    <property type="term" value="F:DNA-binding transcription factor activity"/>
    <property type="evidence" value="ECO:0007669"/>
    <property type="project" value="InterPro"/>
</dbReference>
<proteinExistence type="predicted"/>
<dbReference type="InterPro" id="IPR036388">
    <property type="entry name" value="WH-like_DNA-bd_sf"/>
</dbReference>
<name>A0A5P1WZE0_9LACO</name>
<evidence type="ECO:0000259" key="4">
    <source>
        <dbReference type="PROSITE" id="PS50995"/>
    </source>
</evidence>
<dbReference type="OrthoDB" id="6462103at2"/>
<dbReference type="GO" id="GO:0003677">
    <property type="term" value="F:DNA binding"/>
    <property type="evidence" value="ECO:0007669"/>
    <property type="project" value="UniProtKB-KW"/>
</dbReference>
<evidence type="ECO:0000256" key="1">
    <source>
        <dbReference type="ARBA" id="ARBA00023015"/>
    </source>
</evidence>
<sequence length="151" mass="17355">MRQNNLLKRVDHMNSQPTDLVQQLAILDRQVASTINIKLKPFGLTANNYFYLLKLKDNPNIISSDFNRLVQLNQSSVTRAINSLVEDGLVIKSVSNHDRRSDHLQLTETGLLIAEQAERVINELNHDLNIQTKQRYLYDMIAKAQTVLKKM</sequence>
<reference evidence="5 6" key="1">
    <citation type="submission" date="2019-09" db="EMBL/GenBank/DDBJ databases">
        <title>Complete Genome Sequence of Lactobacillus nenjiangensis SH-Y15, isolated from sauerkraut.</title>
        <authorList>
            <person name="Yang H."/>
        </authorList>
    </citation>
    <scope>NUCLEOTIDE SEQUENCE [LARGE SCALE GENOMIC DNA]</scope>
    <source>
        <strain evidence="5 6">SH-Y15</strain>
    </source>
</reference>
<dbReference type="PANTHER" id="PTHR42756:SF1">
    <property type="entry name" value="TRANSCRIPTIONAL REPRESSOR OF EMRAB OPERON"/>
    <property type="match status" value="1"/>
</dbReference>
<dbReference type="PANTHER" id="PTHR42756">
    <property type="entry name" value="TRANSCRIPTIONAL REGULATOR, MARR"/>
    <property type="match status" value="1"/>
</dbReference>
<dbReference type="PROSITE" id="PS50995">
    <property type="entry name" value="HTH_MARR_2"/>
    <property type="match status" value="1"/>
</dbReference>
<dbReference type="InterPro" id="IPR000835">
    <property type="entry name" value="HTH_MarR-typ"/>
</dbReference>
<accession>A0A5P1WZE0</accession>
<dbReference type="Pfam" id="PF01047">
    <property type="entry name" value="MarR"/>
    <property type="match status" value="1"/>
</dbReference>
<protein>
    <submittedName>
        <fullName evidence="5">MarR family transcriptional regulator</fullName>
    </submittedName>
</protein>
<dbReference type="Gene3D" id="1.10.10.10">
    <property type="entry name" value="Winged helix-like DNA-binding domain superfamily/Winged helix DNA-binding domain"/>
    <property type="match status" value="1"/>
</dbReference>
<dbReference type="SUPFAM" id="SSF46785">
    <property type="entry name" value="Winged helix' DNA-binding domain"/>
    <property type="match status" value="1"/>
</dbReference>
<gene>
    <name evidence="5" type="ORF">F0161_00625</name>
</gene>
<dbReference type="EMBL" id="CP043939">
    <property type="protein sequence ID" value="QER66515.1"/>
    <property type="molecule type" value="Genomic_DNA"/>
</dbReference>
<keyword evidence="6" id="KW-1185">Reference proteome</keyword>
<dbReference type="InterPro" id="IPR023187">
    <property type="entry name" value="Tscrpt_reg_MarR-type_CS"/>
</dbReference>
<evidence type="ECO:0000256" key="3">
    <source>
        <dbReference type="ARBA" id="ARBA00023163"/>
    </source>
</evidence>
<dbReference type="AlphaFoldDB" id="A0A5P1WZE0"/>
<feature type="domain" description="HTH marR-type" evidence="4">
    <location>
        <begin position="17"/>
        <end position="146"/>
    </location>
</feature>